<dbReference type="Pfam" id="PF00176">
    <property type="entry name" value="SNF2-rel_dom"/>
    <property type="match status" value="1"/>
</dbReference>
<dbReference type="PROSITE" id="PS51192">
    <property type="entry name" value="HELICASE_ATP_BIND_1"/>
    <property type="match status" value="1"/>
</dbReference>
<dbReference type="InterPro" id="IPR000330">
    <property type="entry name" value="SNF2_N"/>
</dbReference>
<evidence type="ECO:0000313" key="7">
    <source>
        <dbReference type="Proteomes" id="UP001243009"/>
    </source>
</evidence>
<accession>A0ABT9DTK3</accession>
<feature type="domain" description="Helicase C-terminal" evidence="5">
    <location>
        <begin position="974"/>
        <end position="1131"/>
    </location>
</feature>
<evidence type="ECO:0000256" key="2">
    <source>
        <dbReference type="PROSITE-ProRule" id="PRU00325"/>
    </source>
</evidence>
<dbReference type="PROSITE" id="PS50966">
    <property type="entry name" value="ZF_SWIM"/>
    <property type="match status" value="1"/>
</dbReference>
<dbReference type="InterPro" id="IPR014001">
    <property type="entry name" value="Helicase_ATP-bd"/>
</dbReference>
<keyword evidence="1" id="KW-0378">Hydrolase</keyword>
<dbReference type="CDD" id="cd18012">
    <property type="entry name" value="DEXQc_arch_SWI2_SNF2"/>
    <property type="match status" value="1"/>
</dbReference>
<keyword evidence="2" id="KW-0863">Zinc-finger</keyword>
<dbReference type="PANTHER" id="PTHR10799">
    <property type="entry name" value="SNF2/RAD54 HELICASE FAMILY"/>
    <property type="match status" value="1"/>
</dbReference>
<dbReference type="SMART" id="SM00487">
    <property type="entry name" value="DEXDc"/>
    <property type="match status" value="1"/>
</dbReference>
<dbReference type="Gene3D" id="3.40.50.10810">
    <property type="entry name" value="Tandem AAA-ATPase domain"/>
    <property type="match status" value="1"/>
</dbReference>
<dbReference type="PROSITE" id="PS51194">
    <property type="entry name" value="HELICASE_CTER"/>
    <property type="match status" value="1"/>
</dbReference>
<organism evidence="6 7">
    <name type="scientific">Paracraurococcus lichenis</name>
    <dbReference type="NCBI Taxonomy" id="3064888"/>
    <lineage>
        <taxon>Bacteria</taxon>
        <taxon>Pseudomonadati</taxon>
        <taxon>Pseudomonadota</taxon>
        <taxon>Alphaproteobacteria</taxon>
        <taxon>Acetobacterales</taxon>
        <taxon>Roseomonadaceae</taxon>
        <taxon>Paracraurococcus</taxon>
    </lineage>
</organism>
<dbReference type="InterPro" id="IPR027417">
    <property type="entry name" value="P-loop_NTPase"/>
</dbReference>
<reference evidence="6 7" key="1">
    <citation type="submission" date="2023-08" db="EMBL/GenBank/DDBJ databases">
        <title>The draft genome sequence of Paracraurococcus sp. LOR1-02.</title>
        <authorList>
            <person name="Kingkaew E."/>
            <person name="Tanasupawat S."/>
        </authorList>
    </citation>
    <scope>NUCLEOTIDE SEQUENCE [LARGE SCALE GENOMIC DNA]</scope>
    <source>
        <strain evidence="6 7">LOR1-02</strain>
    </source>
</reference>
<dbReference type="GO" id="GO:0004386">
    <property type="term" value="F:helicase activity"/>
    <property type="evidence" value="ECO:0007669"/>
    <property type="project" value="UniProtKB-KW"/>
</dbReference>
<dbReference type="InterPro" id="IPR049730">
    <property type="entry name" value="SNF2/RAD54-like_C"/>
</dbReference>
<evidence type="ECO:0000259" key="4">
    <source>
        <dbReference type="PROSITE" id="PS51192"/>
    </source>
</evidence>
<keyword evidence="7" id="KW-1185">Reference proteome</keyword>
<dbReference type="SMART" id="SM00490">
    <property type="entry name" value="HELICc"/>
    <property type="match status" value="1"/>
</dbReference>
<evidence type="ECO:0000313" key="6">
    <source>
        <dbReference type="EMBL" id="MDO9707208.1"/>
    </source>
</evidence>
<dbReference type="Pfam" id="PF00271">
    <property type="entry name" value="Helicase_C"/>
    <property type="match status" value="1"/>
</dbReference>
<feature type="domain" description="SWIM-type" evidence="3">
    <location>
        <begin position="63"/>
        <end position="102"/>
    </location>
</feature>
<dbReference type="InterPro" id="IPR038718">
    <property type="entry name" value="SNF2-like_sf"/>
</dbReference>
<protein>
    <submittedName>
        <fullName evidence="6">DEAD/DEAH box helicase</fullName>
    </submittedName>
</protein>
<keyword evidence="6" id="KW-0347">Helicase</keyword>
<keyword evidence="2" id="KW-0479">Metal-binding</keyword>
<proteinExistence type="predicted"/>
<sequence>MTGTAEAALPPLPSDDEILRGVTRAALKAGYEYAHAGRVRRLTRSADGLVLEAEVKGTARKPYAQHVRLRPGKAVATPFQGTCTCPVGLNCKHVAAVLIAAREQAMPSPPPRRTDARTAPVPPVVIRAPAVPPRPAEPALPYQVAEWLRRIGAEDAEDPEAYPATVRQRLLYVVGLTRRPGGLPAAEVRPMVVNLKKDGSLGAMRDFGAHMSHAAAYLRPSDRAILERLSPLRYATPERLAQHDLPDLLRRMLATGRARWQDPHGPALAEGPPRPGRLDWDLLPDGSQRPALRLEEGVTGLALPQPWYVDPAAGLAGPVDLGLSPHLAGELLAAPPIPAEVVPVVQEALSKRVAAPAVALPAALQPAEPLQGPPVPRLLLTALELPSLPRGRGIFGDNPEEDEAVPIARLGFRYGPVVVPWARGPRGPATVAREGRLYSLRRDETAERAALRRLEGIGFAPMVGTTLGLIAPQGDAFVLSDDDWEEEEAPDWIFVLQEEVPALRAAGWEVEVAPDFPIRLIEPEGPLEARLEEGSGIDWLDLHLGVTVGGERIDLVPVLVRLLQAGAALLPEDAEADTEPLVLPLPDGRLLQLPREQILPILRVLEELFEEGAFDGGSGGLRFTRQDAAELARLEAESGIAWQGGEALRALGAQLRAAEGRIPEAAVPASFLGTLRPYQQQGVAWLQFLRAAGLGGVLADDMGLGKTVQTLAHLAIEQAAGRLDRPALILCPTSLVPNWTREAARFAPTLKVLPLHGPQRKSRFGEIAQHDLVISTYPLLVRDQEALTAQDWHLVALDEAQTIKNPNAETTRQALRLRAGQRLCLSGTPLQNHLGELWSLFDFLAPGFLGSAKDFRARYRTPIEKHGDPQRQAALHRRIRPFLLRRTKEEVAKELPPKTEITEPVEMEAPQRAVYEAIRLSMHARVKQAIAEKGLARSGIIILDALLKLRQACCDPRLLKMKSSEKAGSAKLERLLELLPVLLGEGRRVLLFSQFTSMLALIETALDKAGIPHLLLTGSTKDRATPVRRFQAGEVPVFLISLKAGGVGLNLTAADTVIHYDPWWNPAAEDQATDRAHRIGQEKPVFVHRLVTLGTIEEKMEELKEKKRALVAAVLGAEEGGALKLTEAEVEELFAAA</sequence>
<dbReference type="RefSeq" id="WP_305102077.1">
    <property type="nucleotide sequence ID" value="NZ_JAUTWS010000002.1"/>
</dbReference>
<gene>
    <name evidence="6" type="ORF">Q7A36_02555</name>
</gene>
<dbReference type="InterPro" id="IPR007527">
    <property type="entry name" value="Znf_SWIM"/>
</dbReference>
<dbReference type="EMBL" id="JAUTWS010000002">
    <property type="protein sequence ID" value="MDO9707208.1"/>
    <property type="molecule type" value="Genomic_DNA"/>
</dbReference>
<name>A0ABT9DTK3_9PROT</name>
<dbReference type="InterPro" id="IPR001650">
    <property type="entry name" value="Helicase_C-like"/>
</dbReference>
<evidence type="ECO:0000259" key="5">
    <source>
        <dbReference type="PROSITE" id="PS51194"/>
    </source>
</evidence>
<comment type="caution">
    <text evidence="6">The sequence shown here is derived from an EMBL/GenBank/DDBJ whole genome shotgun (WGS) entry which is preliminary data.</text>
</comment>
<dbReference type="Proteomes" id="UP001243009">
    <property type="component" value="Unassembled WGS sequence"/>
</dbReference>
<keyword evidence="2" id="KW-0862">Zinc</keyword>
<keyword evidence="6" id="KW-0547">Nucleotide-binding</keyword>
<dbReference type="CDD" id="cd18793">
    <property type="entry name" value="SF2_C_SNF"/>
    <property type="match status" value="1"/>
</dbReference>
<evidence type="ECO:0000256" key="1">
    <source>
        <dbReference type="ARBA" id="ARBA00022801"/>
    </source>
</evidence>
<dbReference type="SUPFAM" id="SSF52540">
    <property type="entry name" value="P-loop containing nucleoside triphosphate hydrolases"/>
    <property type="match status" value="2"/>
</dbReference>
<dbReference type="Pfam" id="PF04434">
    <property type="entry name" value="SWIM"/>
    <property type="match status" value="1"/>
</dbReference>
<keyword evidence="6" id="KW-0067">ATP-binding</keyword>
<feature type="domain" description="Helicase ATP-binding" evidence="4">
    <location>
        <begin position="687"/>
        <end position="847"/>
    </location>
</feature>
<dbReference type="Gene3D" id="3.40.50.300">
    <property type="entry name" value="P-loop containing nucleotide triphosphate hydrolases"/>
    <property type="match status" value="1"/>
</dbReference>
<evidence type="ECO:0000259" key="3">
    <source>
        <dbReference type="PROSITE" id="PS50966"/>
    </source>
</evidence>